<evidence type="ECO:0000256" key="2">
    <source>
        <dbReference type="SAM" id="SignalP"/>
    </source>
</evidence>
<dbReference type="RefSeq" id="XP_007406528.1">
    <property type="nucleotide sequence ID" value="XM_007406466.1"/>
</dbReference>
<dbReference type="Proteomes" id="UP000001072">
    <property type="component" value="Unassembled WGS sequence"/>
</dbReference>
<feature type="region of interest" description="Disordered" evidence="1">
    <location>
        <begin position="90"/>
        <end position="113"/>
    </location>
</feature>
<evidence type="ECO:0000313" key="3">
    <source>
        <dbReference type="EMBL" id="EGG10227.1"/>
    </source>
</evidence>
<feature type="signal peptide" evidence="2">
    <location>
        <begin position="1"/>
        <end position="24"/>
    </location>
</feature>
<dbReference type="HOGENOM" id="CLU_434797_0_0_1"/>
<dbReference type="OrthoDB" id="2504536at2759"/>
<evidence type="ECO:0008006" key="5">
    <source>
        <dbReference type="Google" id="ProtNLM"/>
    </source>
</evidence>
<gene>
    <name evidence="3" type="ORF">MELLADRAFT_103679</name>
</gene>
<keyword evidence="2" id="KW-0732">Signal</keyword>
<proteinExistence type="predicted"/>
<reference evidence="4" key="1">
    <citation type="journal article" date="2011" name="Proc. Natl. Acad. Sci. U.S.A.">
        <title>Obligate biotrophy features unraveled by the genomic analysis of rust fungi.</title>
        <authorList>
            <person name="Duplessis S."/>
            <person name="Cuomo C.A."/>
            <person name="Lin Y.-C."/>
            <person name="Aerts A."/>
            <person name="Tisserant E."/>
            <person name="Veneault-Fourrey C."/>
            <person name="Joly D.L."/>
            <person name="Hacquard S."/>
            <person name="Amselem J."/>
            <person name="Cantarel B.L."/>
            <person name="Chiu R."/>
            <person name="Coutinho P.M."/>
            <person name="Feau N."/>
            <person name="Field M."/>
            <person name="Frey P."/>
            <person name="Gelhaye E."/>
            <person name="Goldberg J."/>
            <person name="Grabherr M.G."/>
            <person name="Kodira C.D."/>
            <person name="Kohler A."/>
            <person name="Kuees U."/>
            <person name="Lindquist E.A."/>
            <person name="Lucas S.M."/>
            <person name="Mago R."/>
            <person name="Mauceli E."/>
            <person name="Morin E."/>
            <person name="Murat C."/>
            <person name="Pangilinan J.L."/>
            <person name="Park R."/>
            <person name="Pearson M."/>
            <person name="Quesneville H."/>
            <person name="Rouhier N."/>
            <person name="Sakthikumar S."/>
            <person name="Salamov A.A."/>
            <person name="Schmutz J."/>
            <person name="Selles B."/>
            <person name="Shapiro H."/>
            <person name="Tanguay P."/>
            <person name="Tuskan G.A."/>
            <person name="Henrissat B."/>
            <person name="Van de Peer Y."/>
            <person name="Rouze P."/>
            <person name="Ellis J.G."/>
            <person name="Dodds P.N."/>
            <person name="Schein J.E."/>
            <person name="Zhong S."/>
            <person name="Hamelin R.C."/>
            <person name="Grigoriev I.V."/>
            <person name="Szabo L.J."/>
            <person name="Martin F."/>
        </authorList>
    </citation>
    <scope>NUCLEOTIDE SEQUENCE [LARGE SCALE GENOMIC DNA]</scope>
    <source>
        <strain evidence="4">98AG31 / pathotype 3-4-7</strain>
    </source>
</reference>
<evidence type="ECO:0000313" key="4">
    <source>
        <dbReference type="Proteomes" id="UP000001072"/>
    </source>
</evidence>
<keyword evidence="4" id="KW-1185">Reference proteome</keyword>
<feature type="compositionally biased region" description="Polar residues" evidence="1">
    <location>
        <begin position="90"/>
        <end position="110"/>
    </location>
</feature>
<name>F4RC42_MELLP</name>
<dbReference type="EMBL" id="GL883095">
    <property type="protein sequence ID" value="EGG10227.1"/>
    <property type="molecule type" value="Genomic_DNA"/>
</dbReference>
<dbReference type="GeneID" id="18922050"/>
<accession>F4RC42</accession>
<dbReference type="VEuPathDB" id="FungiDB:MELLADRAFT_103679"/>
<organism evidence="4">
    <name type="scientific">Melampsora larici-populina (strain 98AG31 / pathotype 3-4-7)</name>
    <name type="common">Poplar leaf rust fungus</name>
    <dbReference type="NCBI Taxonomy" id="747676"/>
    <lineage>
        <taxon>Eukaryota</taxon>
        <taxon>Fungi</taxon>
        <taxon>Dikarya</taxon>
        <taxon>Basidiomycota</taxon>
        <taxon>Pucciniomycotina</taxon>
        <taxon>Pucciniomycetes</taxon>
        <taxon>Pucciniales</taxon>
        <taxon>Melampsoraceae</taxon>
        <taxon>Melampsora</taxon>
    </lineage>
</organism>
<feature type="chain" id="PRO_5003321496" description="Secreted protein" evidence="2">
    <location>
        <begin position="25"/>
        <end position="568"/>
    </location>
</feature>
<dbReference type="InParanoid" id="F4RC42"/>
<dbReference type="AlphaFoldDB" id="F4RC42"/>
<evidence type="ECO:0000256" key="1">
    <source>
        <dbReference type="SAM" id="MobiDB-lite"/>
    </source>
</evidence>
<dbReference type="KEGG" id="mlr:MELLADRAFT_103679"/>
<protein>
    <recommendedName>
        <fullName evidence="5">Secreted protein</fullName>
    </recommendedName>
</protein>
<sequence length="568" mass="65415">MRSHVIFPSMLVVWISVVLQQAHSSLFTPNIIEGSGTSDEPMISKYASKLFKKCHITDLNTQVSILEKGKKNFNEKILTIDREYMEPEAQSWSLNPSDSNPMGSTSLSSKSEVEDSKGNVNLISKNLSQFSLKRQKGYIVFEDGENDDYLQNYLGYLYDDRIPEMIIICRGYSKLRLKMCEKFWEMISNEHQCEIPQILMGAQGKRETKLFDIMEGVGVIDETERQRLIEASLDFQQREIEAKETYRIVTDHILTLNKVSIALKTAPTDLYEIVKLLGLEIAREKMIIGWASPAGFVEKPDGLHIFAKFNFEQDYEASYDLISSEIPMYLTGKSLSDTRTKAFIAKEHVIKMREVDEKFEGFKGFENLIETFKSAKTGGFLHLYLHVQRAFQNARVYFAKKTIDYLNELSNKNHPIKDIKVDQEALKSKFAIEYFEKMKQGLEKSLGNYPTQDHVKSKIKKIKQRHEKSVKRWGSLFEGEDHFVEGCVADPHLEFILNSTLRKESVKEIIPVKLSKKLGVYSQHDIYIEIQPESNCWLLSGVDDTHFVEILQDFINRSNKNVGTQKTV</sequence>